<sequence>MLSTSLLRLGALAVLIAPTFGQSQSVTCTSAGVTGDCSAFTTTFCSSFDQRSIAIGNSISACFATGVENLKCDLTAINTRDNGDTEPPNIQNCQALLSTVAAECAMGGSGVVAGGYTFTADPNSGVCHAPLGD</sequence>
<proteinExistence type="predicted"/>
<dbReference type="EMBL" id="JARKIB010000071">
    <property type="protein sequence ID" value="KAJ7748925.1"/>
    <property type="molecule type" value="Genomic_DNA"/>
</dbReference>
<protein>
    <recommendedName>
        <fullName evidence="2">Glycan binding protein Y3-like domain-containing protein</fullName>
    </recommendedName>
</protein>
<dbReference type="Pfam" id="PF22803">
    <property type="entry name" value="GBD_Y3"/>
    <property type="match status" value="1"/>
</dbReference>
<feature type="signal peptide" evidence="1">
    <location>
        <begin position="1"/>
        <end position="21"/>
    </location>
</feature>
<keyword evidence="4" id="KW-1185">Reference proteome</keyword>
<feature type="chain" id="PRO_5042007124" description="Glycan binding protein Y3-like domain-containing protein" evidence="1">
    <location>
        <begin position="22"/>
        <end position="133"/>
    </location>
</feature>
<gene>
    <name evidence="3" type="ORF">B0H16DRAFT_897566</name>
</gene>
<evidence type="ECO:0000259" key="2">
    <source>
        <dbReference type="Pfam" id="PF22803"/>
    </source>
</evidence>
<evidence type="ECO:0000313" key="3">
    <source>
        <dbReference type="EMBL" id="KAJ7748925.1"/>
    </source>
</evidence>
<reference evidence="3" key="1">
    <citation type="submission" date="2023-03" db="EMBL/GenBank/DDBJ databases">
        <title>Massive genome expansion in bonnet fungi (Mycena s.s.) driven by repeated elements and novel gene families across ecological guilds.</title>
        <authorList>
            <consortium name="Lawrence Berkeley National Laboratory"/>
            <person name="Harder C.B."/>
            <person name="Miyauchi S."/>
            <person name="Viragh M."/>
            <person name="Kuo A."/>
            <person name="Thoen E."/>
            <person name="Andreopoulos B."/>
            <person name="Lu D."/>
            <person name="Skrede I."/>
            <person name="Drula E."/>
            <person name="Henrissat B."/>
            <person name="Morin E."/>
            <person name="Kohler A."/>
            <person name="Barry K."/>
            <person name="LaButti K."/>
            <person name="Morin E."/>
            <person name="Salamov A."/>
            <person name="Lipzen A."/>
            <person name="Mereny Z."/>
            <person name="Hegedus B."/>
            <person name="Baldrian P."/>
            <person name="Stursova M."/>
            <person name="Weitz H."/>
            <person name="Taylor A."/>
            <person name="Grigoriev I.V."/>
            <person name="Nagy L.G."/>
            <person name="Martin F."/>
            <person name="Kauserud H."/>
        </authorList>
    </citation>
    <scope>NUCLEOTIDE SEQUENCE</scope>
    <source>
        <strain evidence="3">CBHHK182m</strain>
    </source>
</reference>
<dbReference type="InterPro" id="IPR054443">
    <property type="entry name" value="Y3-like_dom"/>
</dbReference>
<accession>A0AAD7IRS0</accession>
<keyword evidence="1" id="KW-0732">Signal</keyword>
<evidence type="ECO:0000256" key="1">
    <source>
        <dbReference type="SAM" id="SignalP"/>
    </source>
</evidence>
<comment type="caution">
    <text evidence="3">The sequence shown here is derived from an EMBL/GenBank/DDBJ whole genome shotgun (WGS) entry which is preliminary data.</text>
</comment>
<evidence type="ECO:0000313" key="4">
    <source>
        <dbReference type="Proteomes" id="UP001215598"/>
    </source>
</evidence>
<name>A0AAD7IRS0_9AGAR</name>
<organism evidence="3 4">
    <name type="scientific">Mycena metata</name>
    <dbReference type="NCBI Taxonomy" id="1033252"/>
    <lineage>
        <taxon>Eukaryota</taxon>
        <taxon>Fungi</taxon>
        <taxon>Dikarya</taxon>
        <taxon>Basidiomycota</taxon>
        <taxon>Agaricomycotina</taxon>
        <taxon>Agaricomycetes</taxon>
        <taxon>Agaricomycetidae</taxon>
        <taxon>Agaricales</taxon>
        <taxon>Marasmiineae</taxon>
        <taxon>Mycenaceae</taxon>
        <taxon>Mycena</taxon>
    </lineage>
</organism>
<dbReference type="AlphaFoldDB" id="A0AAD7IRS0"/>
<feature type="domain" description="Glycan binding protein Y3-like" evidence="2">
    <location>
        <begin position="36"/>
        <end position="127"/>
    </location>
</feature>
<dbReference type="Proteomes" id="UP001215598">
    <property type="component" value="Unassembled WGS sequence"/>
</dbReference>